<dbReference type="InterPro" id="IPR012640">
    <property type="entry name" value="Membr_lipoprot_lipid_attach_CS"/>
</dbReference>
<evidence type="ECO:0000256" key="3">
    <source>
        <dbReference type="SAM" id="SignalP"/>
    </source>
</evidence>
<name>K1IJQ3_AERVE</name>
<protein>
    <recommendedName>
        <fullName evidence="1">Type IV secretion system putative lipoprotein virB7</fullName>
    </recommendedName>
</protein>
<dbReference type="PROSITE" id="PS51257">
    <property type="entry name" value="PROKAR_LIPOPROTEIN"/>
    <property type="match status" value="1"/>
</dbReference>
<reference evidence="4 5" key="1">
    <citation type="submission" date="2012-06" db="EMBL/GenBank/DDBJ databases">
        <title>The Genome Sequence of Aeromonas veronii AMC34.</title>
        <authorList>
            <consortium name="The Broad Institute Genome Sequencing Platform"/>
            <person name="Earl A."/>
            <person name="Ward D."/>
            <person name="Feldgarden M."/>
            <person name="Gevers D."/>
            <person name="Graf J."/>
            <person name="Tomasi A."/>
            <person name="Horneman A."/>
            <person name="Walker B."/>
            <person name="Young S.K."/>
            <person name="Zeng Q."/>
            <person name="Gargeya S."/>
            <person name="Fitzgerald M."/>
            <person name="Haas B."/>
            <person name="Abouelleil A."/>
            <person name="Alvarado L."/>
            <person name="Arachchi H.M."/>
            <person name="Berlin A.M."/>
            <person name="Chapman S.B."/>
            <person name="Goldberg J."/>
            <person name="Griggs A."/>
            <person name="Gujja S."/>
            <person name="Hansen M."/>
            <person name="Howarth C."/>
            <person name="Imamovic A."/>
            <person name="Larimer J."/>
            <person name="McCowan C."/>
            <person name="Montmayeur A."/>
            <person name="Murphy C."/>
            <person name="Neiman D."/>
            <person name="Pearson M."/>
            <person name="Priest M."/>
            <person name="Roberts A."/>
            <person name="Saif S."/>
            <person name="Shea T."/>
            <person name="Sisk P."/>
            <person name="Sykes S."/>
            <person name="Wortman J."/>
            <person name="Nusbaum C."/>
            <person name="Birren B."/>
        </authorList>
    </citation>
    <scope>NUCLEOTIDE SEQUENCE [LARGE SCALE GENOMIC DNA]</scope>
    <source>
        <strain evidence="4 5">AMC34</strain>
    </source>
</reference>
<organism evidence="4 5">
    <name type="scientific">Aeromonas veronii AMC34</name>
    <dbReference type="NCBI Taxonomy" id="1073383"/>
    <lineage>
        <taxon>Bacteria</taxon>
        <taxon>Pseudomonadati</taxon>
        <taxon>Pseudomonadota</taxon>
        <taxon>Gammaproteobacteria</taxon>
        <taxon>Aeromonadales</taxon>
        <taxon>Aeromonadaceae</taxon>
        <taxon>Aeromonas</taxon>
    </lineage>
</organism>
<evidence type="ECO:0000256" key="2">
    <source>
        <dbReference type="ARBA" id="ARBA00022729"/>
    </source>
</evidence>
<keyword evidence="2 3" id="KW-0732">Signal</keyword>
<dbReference type="RefSeq" id="WP_005345898.1">
    <property type="nucleotide sequence ID" value="NZ_JH823256.1"/>
</dbReference>
<feature type="chain" id="PRO_5003848559" description="Type IV secretion system putative lipoprotein virB7" evidence="3">
    <location>
        <begin position="19"/>
        <end position="187"/>
    </location>
</feature>
<comment type="caution">
    <text evidence="4">The sequence shown here is derived from an EMBL/GenBank/DDBJ whole genome shotgun (WGS) entry which is preliminary data.</text>
</comment>
<evidence type="ECO:0000313" key="4">
    <source>
        <dbReference type="EMBL" id="EKB19230.1"/>
    </source>
</evidence>
<proteinExistence type="predicted"/>
<evidence type="ECO:0000256" key="1">
    <source>
        <dbReference type="ARBA" id="ARBA00017922"/>
    </source>
</evidence>
<dbReference type="Proteomes" id="UP000006087">
    <property type="component" value="Unassembled WGS sequence"/>
</dbReference>
<dbReference type="Pfam" id="PF08139">
    <property type="entry name" value="LPAM_1"/>
    <property type="match status" value="1"/>
</dbReference>
<dbReference type="AlphaFoldDB" id="K1IJQ3"/>
<dbReference type="EMBL" id="AGWU01000020">
    <property type="protein sequence ID" value="EKB19230.1"/>
    <property type="molecule type" value="Genomic_DNA"/>
</dbReference>
<evidence type="ECO:0000313" key="5">
    <source>
        <dbReference type="Proteomes" id="UP000006087"/>
    </source>
</evidence>
<dbReference type="HOGENOM" id="CLU_1444841_0_0_6"/>
<sequence>MQKILFLFVSMLSLAGCAQIQHYKDYSKAFHQPQTVYVGGEIYAVNKTRDLPNVFGKADLYGGKVQEGMSELRFMGFDSDGMAVLRFTDVKIQSNESVFTRYGRNSVVANTNSFSTLNVNNYSAVGTTNSNTVVTQYQKPEAQVYALLPNTAEFKFNPADKKLKMDGVTIEILEVGSNSMSYRLSES</sequence>
<feature type="signal peptide" evidence="3">
    <location>
        <begin position="1"/>
        <end position="18"/>
    </location>
</feature>
<accession>K1IJQ3</accession>
<gene>
    <name evidence="4" type="ORF">HMPREF1168_03004</name>
</gene>